<evidence type="ECO:0000256" key="5">
    <source>
        <dbReference type="ARBA" id="ARBA00023163"/>
    </source>
</evidence>
<feature type="domain" description="NusB/RsmB/TIM44" evidence="7">
    <location>
        <begin position="5"/>
        <end position="131"/>
    </location>
</feature>
<reference evidence="8 9" key="1">
    <citation type="submission" date="2019-02" db="EMBL/GenBank/DDBJ databases">
        <title>Genomic Encyclopedia of Type Strains, Phase IV (KMG-IV): sequencing the most valuable type-strain genomes for metagenomic binning, comparative biology and taxonomic classification.</title>
        <authorList>
            <person name="Goeker M."/>
        </authorList>
    </citation>
    <scope>NUCLEOTIDE SEQUENCE [LARGE SCALE GENOMIC DNA]</scope>
    <source>
        <strain evidence="8 9">DSM 29486</strain>
    </source>
</reference>
<evidence type="ECO:0000256" key="3">
    <source>
        <dbReference type="ARBA" id="ARBA00022884"/>
    </source>
</evidence>
<dbReference type="InterPro" id="IPR011605">
    <property type="entry name" value="NusB_fam"/>
</dbReference>
<dbReference type="Pfam" id="PF01029">
    <property type="entry name" value="NusB"/>
    <property type="match status" value="1"/>
</dbReference>
<dbReference type="PANTHER" id="PTHR11078">
    <property type="entry name" value="N UTILIZATION SUBSTANCE PROTEIN B-RELATED"/>
    <property type="match status" value="1"/>
</dbReference>
<keyword evidence="2 6" id="KW-0889">Transcription antitermination</keyword>
<proteinExistence type="inferred from homology"/>
<sequence length="140" mass="15969">MTRRAMREHVFKIVFHLPFYPAEEMDGQIERYWKSAEDVTEAEQALLTGKAKEILAKVPELDEKITASTEGWRLNRFNRVDLAVVRLALYEMLYDEEVPVKVSINEAVELAKKFGGDESPQFVNGILAKLLKAEGLDGQE</sequence>
<evidence type="ECO:0000256" key="1">
    <source>
        <dbReference type="ARBA" id="ARBA00005952"/>
    </source>
</evidence>
<dbReference type="GO" id="GO:0006353">
    <property type="term" value="P:DNA-templated transcription termination"/>
    <property type="evidence" value="ECO:0007669"/>
    <property type="project" value="UniProtKB-UniRule"/>
</dbReference>
<dbReference type="GO" id="GO:0005829">
    <property type="term" value="C:cytosol"/>
    <property type="evidence" value="ECO:0007669"/>
    <property type="project" value="TreeGrafter"/>
</dbReference>
<dbReference type="AlphaFoldDB" id="A0A4V2F5H7"/>
<dbReference type="GO" id="GO:0003723">
    <property type="term" value="F:RNA binding"/>
    <property type="evidence" value="ECO:0007669"/>
    <property type="project" value="UniProtKB-UniRule"/>
</dbReference>
<dbReference type="Proteomes" id="UP000292927">
    <property type="component" value="Unassembled WGS sequence"/>
</dbReference>
<evidence type="ECO:0000256" key="2">
    <source>
        <dbReference type="ARBA" id="ARBA00022814"/>
    </source>
</evidence>
<dbReference type="EMBL" id="SGXF01000006">
    <property type="protein sequence ID" value="RZS92859.1"/>
    <property type="molecule type" value="Genomic_DNA"/>
</dbReference>
<dbReference type="InterPro" id="IPR006027">
    <property type="entry name" value="NusB_RsmB_TIM44"/>
</dbReference>
<dbReference type="Gene3D" id="1.10.940.10">
    <property type="entry name" value="NusB-like"/>
    <property type="match status" value="1"/>
</dbReference>
<keyword evidence="5 6" id="KW-0804">Transcription</keyword>
<dbReference type="SUPFAM" id="SSF48013">
    <property type="entry name" value="NusB-like"/>
    <property type="match status" value="1"/>
</dbReference>
<evidence type="ECO:0000256" key="4">
    <source>
        <dbReference type="ARBA" id="ARBA00023015"/>
    </source>
</evidence>
<dbReference type="OrthoDB" id="9811381at2"/>
<comment type="function">
    <text evidence="6">Involved in transcription antitermination. Required for transcription of ribosomal RNA (rRNA) genes. Binds specifically to the boxA antiterminator sequence of the ribosomal RNA (rrn) operons.</text>
</comment>
<keyword evidence="4 6" id="KW-0805">Transcription regulation</keyword>
<keyword evidence="3 6" id="KW-0694">RNA-binding</keyword>
<evidence type="ECO:0000313" key="9">
    <source>
        <dbReference type="Proteomes" id="UP000292927"/>
    </source>
</evidence>
<organism evidence="8 9">
    <name type="scientific">Cuneatibacter caecimuris</name>
    <dbReference type="NCBI Taxonomy" id="1796618"/>
    <lineage>
        <taxon>Bacteria</taxon>
        <taxon>Bacillati</taxon>
        <taxon>Bacillota</taxon>
        <taxon>Clostridia</taxon>
        <taxon>Lachnospirales</taxon>
        <taxon>Lachnospiraceae</taxon>
        <taxon>Cuneatibacter</taxon>
    </lineage>
</organism>
<comment type="caution">
    <text evidence="8">The sequence shown here is derived from an EMBL/GenBank/DDBJ whole genome shotgun (WGS) entry which is preliminary data.</text>
</comment>
<dbReference type="NCBIfam" id="TIGR01951">
    <property type="entry name" value="nusB"/>
    <property type="match status" value="1"/>
</dbReference>
<protein>
    <recommendedName>
        <fullName evidence="6">Transcription antitermination protein NusB</fullName>
    </recommendedName>
    <alternativeName>
        <fullName evidence="6">Antitermination factor NusB</fullName>
    </alternativeName>
</protein>
<evidence type="ECO:0000313" key="8">
    <source>
        <dbReference type="EMBL" id="RZS92859.1"/>
    </source>
</evidence>
<keyword evidence="9" id="KW-1185">Reference proteome</keyword>
<accession>A0A4V2F5H7</accession>
<name>A0A4V2F5H7_9FIRM</name>
<dbReference type="GO" id="GO:0031564">
    <property type="term" value="P:transcription antitermination"/>
    <property type="evidence" value="ECO:0007669"/>
    <property type="project" value="UniProtKB-KW"/>
</dbReference>
<evidence type="ECO:0000259" key="7">
    <source>
        <dbReference type="Pfam" id="PF01029"/>
    </source>
</evidence>
<dbReference type="InterPro" id="IPR035926">
    <property type="entry name" value="NusB-like_sf"/>
</dbReference>
<dbReference type="RefSeq" id="WP_130435866.1">
    <property type="nucleotide sequence ID" value="NZ_SGXF01000006.1"/>
</dbReference>
<comment type="similarity">
    <text evidence="1 6">Belongs to the NusB family.</text>
</comment>
<dbReference type="PANTHER" id="PTHR11078:SF3">
    <property type="entry name" value="ANTITERMINATION NUSB DOMAIN-CONTAINING PROTEIN"/>
    <property type="match status" value="1"/>
</dbReference>
<evidence type="ECO:0000256" key="6">
    <source>
        <dbReference type="HAMAP-Rule" id="MF_00073"/>
    </source>
</evidence>
<dbReference type="HAMAP" id="MF_00073">
    <property type="entry name" value="NusB"/>
    <property type="match status" value="1"/>
</dbReference>
<gene>
    <name evidence="6" type="primary">nusB</name>
    <name evidence="8" type="ORF">EV209_2602</name>
</gene>